<evidence type="ECO:0000313" key="2">
    <source>
        <dbReference type="WBParaSite" id="PSAMB.scaffold20038size764.g38000.t1"/>
    </source>
</evidence>
<dbReference type="Proteomes" id="UP000887566">
    <property type="component" value="Unplaced"/>
</dbReference>
<sequence>VHRLMVLNAEQKIVGIISLSDILRHLVLEPPASAEAHVSSLVILLSIYKIFS</sequence>
<dbReference type="Gene3D" id="3.10.580.10">
    <property type="entry name" value="CBS-domain"/>
    <property type="match status" value="1"/>
</dbReference>
<dbReference type="WBParaSite" id="PSAMB.scaffold20038size764.g38000.t1">
    <property type="protein sequence ID" value="PSAMB.scaffold20038size764.g38000.t1"/>
    <property type="gene ID" value="PSAMB.scaffold20038size764.g38000"/>
</dbReference>
<dbReference type="AlphaFoldDB" id="A0A914VJX2"/>
<organism evidence="1 2">
    <name type="scientific">Plectus sambesii</name>
    <dbReference type="NCBI Taxonomy" id="2011161"/>
    <lineage>
        <taxon>Eukaryota</taxon>
        <taxon>Metazoa</taxon>
        <taxon>Ecdysozoa</taxon>
        <taxon>Nematoda</taxon>
        <taxon>Chromadorea</taxon>
        <taxon>Plectida</taxon>
        <taxon>Plectina</taxon>
        <taxon>Plectoidea</taxon>
        <taxon>Plectidae</taxon>
        <taxon>Plectus</taxon>
    </lineage>
</organism>
<keyword evidence="1" id="KW-1185">Reference proteome</keyword>
<evidence type="ECO:0000313" key="1">
    <source>
        <dbReference type="Proteomes" id="UP000887566"/>
    </source>
</evidence>
<dbReference type="SUPFAM" id="SSF54631">
    <property type="entry name" value="CBS-domain pair"/>
    <property type="match status" value="1"/>
</dbReference>
<reference evidence="2" key="1">
    <citation type="submission" date="2022-11" db="UniProtKB">
        <authorList>
            <consortium name="WormBaseParasite"/>
        </authorList>
    </citation>
    <scope>IDENTIFICATION</scope>
</reference>
<protein>
    <submittedName>
        <fullName evidence="2">CBS domain-containing protein</fullName>
    </submittedName>
</protein>
<proteinExistence type="predicted"/>
<dbReference type="InterPro" id="IPR046342">
    <property type="entry name" value="CBS_dom_sf"/>
</dbReference>
<name>A0A914VJX2_9BILA</name>
<accession>A0A914VJX2</accession>